<dbReference type="RefSeq" id="WP_183201462.1">
    <property type="nucleotide sequence ID" value="NZ_JACIEK010000013.1"/>
</dbReference>
<dbReference type="Pfam" id="PF01408">
    <property type="entry name" value="GFO_IDH_MocA"/>
    <property type="match status" value="1"/>
</dbReference>
<dbReference type="PANTHER" id="PTHR43708">
    <property type="entry name" value="CONSERVED EXPRESSED OXIDOREDUCTASE (EUROFUNG)"/>
    <property type="match status" value="1"/>
</dbReference>
<dbReference type="InterPro" id="IPR055170">
    <property type="entry name" value="GFO_IDH_MocA-like_dom"/>
</dbReference>
<name>A0A7W6H7P3_9HYPH</name>
<dbReference type="InterPro" id="IPR036291">
    <property type="entry name" value="NAD(P)-bd_dom_sf"/>
</dbReference>
<keyword evidence="4" id="KW-1185">Reference proteome</keyword>
<organism evidence="3 4">
    <name type="scientific">Aureimonas pseudogalii</name>
    <dbReference type="NCBI Taxonomy" id="1744844"/>
    <lineage>
        <taxon>Bacteria</taxon>
        <taxon>Pseudomonadati</taxon>
        <taxon>Pseudomonadota</taxon>
        <taxon>Alphaproteobacteria</taxon>
        <taxon>Hyphomicrobiales</taxon>
        <taxon>Aurantimonadaceae</taxon>
        <taxon>Aureimonas</taxon>
    </lineage>
</organism>
<evidence type="ECO:0000313" key="3">
    <source>
        <dbReference type="EMBL" id="MBB3999968.1"/>
    </source>
</evidence>
<comment type="caution">
    <text evidence="3">The sequence shown here is derived from an EMBL/GenBank/DDBJ whole genome shotgun (WGS) entry which is preliminary data.</text>
</comment>
<gene>
    <name evidence="3" type="ORF">GGR04_003840</name>
</gene>
<dbReference type="SUPFAM" id="SSF55347">
    <property type="entry name" value="Glyceraldehyde-3-phosphate dehydrogenase-like, C-terminal domain"/>
    <property type="match status" value="1"/>
</dbReference>
<dbReference type="InterPro" id="IPR000683">
    <property type="entry name" value="Gfo/Idh/MocA-like_OxRdtase_N"/>
</dbReference>
<dbReference type="Pfam" id="PF22725">
    <property type="entry name" value="GFO_IDH_MocA_C3"/>
    <property type="match status" value="1"/>
</dbReference>
<accession>A0A7W6H7P3</accession>
<feature type="domain" description="GFO/IDH/MocA-like oxidoreductase" evidence="2">
    <location>
        <begin position="153"/>
        <end position="285"/>
    </location>
</feature>
<feature type="domain" description="Gfo/Idh/MocA-like oxidoreductase N-terminal" evidence="1">
    <location>
        <begin position="15"/>
        <end position="145"/>
    </location>
</feature>
<protein>
    <submittedName>
        <fullName evidence="3">Putative dehydrogenase</fullName>
    </submittedName>
</protein>
<dbReference type="SUPFAM" id="SSF51735">
    <property type="entry name" value="NAD(P)-binding Rossmann-fold domains"/>
    <property type="match status" value="1"/>
</dbReference>
<dbReference type="Proteomes" id="UP000542776">
    <property type="component" value="Unassembled WGS sequence"/>
</dbReference>
<sequence>MTIEASRDAHTGGRIRLGMVGGGQGAFIGAVHRIAARLDDRYTLVAGALSSDPARAHASAVDLGLDPARAYDSFAAMAEAEAKRPDGIEAVSIVTPNHMHAPAAKAFLEAGIHVICDKPLSLTVAEAEELVALQRRTGRIFAVTHNYTGYPLVRQARAMVAAGELGKLRLVQVEYPQDWLAERAEESGSKQAEWRTDPARSGAGGCIGDIGTHAYNLAGFVTGLRARSLLADLTTFVEGRRLDDDVQILLRYEGGAKGMLWASQVAVGHENGLKLRVYGETGGLEWVQAEPNRMEFTRLGQPRQILTRNGAGAWDEATRVSRIPGGHPEGYLEAFATIYGEVAGAIVAARTGAAVDPQATFPTVEDGLDGMRFIEAAVASSRAGNVWTDLAPSN</sequence>
<dbReference type="PANTHER" id="PTHR43708:SF3">
    <property type="entry name" value="OXIDOREDUCTASE"/>
    <property type="match status" value="1"/>
</dbReference>
<evidence type="ECO:0000259" key="2">
    <source>
        <dbReference type="Pfam" id="PF22725"/>
    </source>
</evidence>
<proteinExistence type="predicted"/>
<dbReference type="EMBL" id="JACIEK010000013">
    <property type="protein sequence ID" value="MBB3999968.1"/>
    <property type="molecule type" value="Genomic_DNA"/>
</dbReference>
<dbReference type="Gene3D" id="3.40.50.720">
    <property type="entry name" value="NAD(P)-binding Rossmann-like Domain"/>
    <property type="match status" value="1"/>
</dbReference>
<dbReference type="Gene3D" id="3.30.360.10">
    <property type="entry name" value="Dihydrodipicolinate Reductase, domain 2"/>
    <property type="match status" value="1"/>
</dbReference>
<evidence type="ECO:0000259" key="1">
    <source>
        <dbReference type="Pfam" id="PF01408"/>
    </source>
</evidence>
<evidence type="ECO:0000313" key="4">
    <source>
        <dbReference type="Proteomes" id="UP000542776"/>
    </source>
</evidence>
<dbReference type="InterPro" id="IPR051317">
    <property type="entry name" value="Gfo/Idh/MocA_oxidoreduct"/>
</dbReference>
<reference evidence="3 4" key="1">
    <citation type="submission" date="2020-08" db="EMBL/GenBank/DDBJ databases">
        <title>Genomic Encyclopedia of Type Strains, Phase IV (KMG-IV): sequencing the most valuable type-strain genomes for metagenomic binning, comparative biology and taxonomic classification.</title>
        <authorList>
            <person name="Goeker M."/>
        </authorList>
    </citation>
    <scope>NUCLEOTIDE SEQUENCE [LARGE SCALE GENOMIC DNA]</scope>
    <source>
        <strain evidence="3 4">DSM 102238</strain>
    </source>
</reference>
<dbReference type="GO" id="GO:0000166">
    <property type="term" value="F:nucleotide binding"/>
    <property type="evidence" value="ECO:0007669"/>
    <property type="project" value="InterPro"/>
</dbReference>
<dbReference type="AlphaFoldDB" id="A0A7W6H7P3"/>